<feature type="domain" description="Histidine kinase" evidence="11">
    <location>
        <begin position="202"/>
        <end position="408"/>
    </location>
</feature>
<dbReference type="InterPro" id="IPR004358">
    <property type="entry name" value="Sig_transdc_His_kin-like_C"/>
</dbReference>
<comment type="subcellular location">
    <subcellularLocation>
        <location evidence="2">Cell membrane</location>
        <topology evidence="2">Multi-pass membrane protein</topology>
    </subcellularLocation>
</comment>
<dbReference type="GO" id="GO:0005886">
    <property type="term" value="C:plasma membrane"/>
    <property type="evidence" value="ECO:0007669"/>
    <property type="project" value="UniProtKB-SubCell"/>
</dbReference>
<dbReference type="InterPro" id="IPR003661">
    <property type="entry name" value="HisK_dim/P_dom"/>
</dbReference>
<dbReference type="PANTHER" id="PTHR44936">
    <property type="entry name" value="SENSOR PROTEIN CREC"/>
    <property type="match status" value="1"/>
</dbReference>
<evidence type="ECO:0000256" key="3">
    <source>
        <dbReference type="ARBA" id="ARBA00012438"/>
    </source>
</evidence>
<accession>A0A318U059</accession>
<evidence type="ECO:0000256" key="8">
    <source>
        <dbReference type="ARBA" id="ARBA00022777"/>
    </source>
</evidence>
<name>A0A318U059_9RHOB</name>
<evidence type="ECO:0000256" key="7">
    <source>
        <dbReference type="ARBA" id="ARBA00022741"/>
    </source>
</evidence>
<dbReference type="Pfam" id="PF02518">
    <property type="entry name" value="HATPase_c"/>
    <property type="match status" value="1"/>
</dbReference>
<dbReference type="GO" id="GO:0005524">
    <property type="term" value="F:ATP binding"/>
    <property type="evidence" value="ECO:0007669"/>
    <property type="project" value="UniProtKB-KW"/>
</dbReference>
<dbReference type="PANTHER" id="PTHR44936:SF10">
    <property type="entry name" value="SENSOR PROTEIN RSTB"/>
    <property type="match status" value="1"/>
</dbReference>
<gene>
    <name evidence="12" type="ORF">C8J30_11531</name>
</gene>
<dbReference type="OrthoDB" id="9785252at2"/>
<evidence type="ECO:0000256" key="5">
    <source>
        <dbReference type="ARBA" id="ARBA00022553"/>
    </source>
</evidence>
<dbReference type="Gene3D" id="3.30.565.10">
    <property type="entry name" value="Histidine kinase-like ATPase, C-terminal domain"/>
    <property type="match status" value="1"/>
</dbReference>
<dbReference type="SUPFAM" id="SSF47384">
    <property type="entry name" value="Homodimeric domain of signal transducing histidine kinase"/>
    <property type="match status" value="1"/>
</dbReference>
<dbReference type="Proteomes" id="UP000247727">
    <property type="component" value="Unassembled WGS sequence"/>
</dbReference>
<dbReference type="InterPro" id="IPR050980">
    <property type="entry name" value="2C_sensor_his_kinase"/>
</dbReference>
<dbReference type="SUPFAM" id="SSF55874">
    <property type="entry name" value="ATPase domain of HSP90 chaperone/DNA topoisomerase II/histidine kinase"/>
    <property type="match status" value="1"/>
</dbReference>
<dbReference type="EC" id="2.7.13.3" evidence="3"/>
<reference evidence="12 13" key="1">
    <citation type="submission" date="2018-06" db="EMBL/GenBank/DDBJ databases">
        <title>Genomic Encyclopedia of Type Strains, Phase III (KMG-III): the genomes of soil and plant-associated and newly described type strains.</title>
        <authorList>
            <person name="Whitman W."/>
        </authorList>
    </citation>
    <scope>NUCLEOTIDE SEQUENCE [LARGE SCALE GENOMIC DNA]</scope>
    <source>
        <strain evidence="12 13">JA737</strain>
    </source>
</reference>
<dbReference type="AlphaFoldDB" id="A0A318U059"/>
<dbReference type="EMBL" id="QJTK01000015">
    <property type="protein sequence ID" value="PYF07785.1"/>
    <property type="molecule type" value="Genomic_DNA"/>
</dbReference>
<proteinExistence type="predicted"/>
<evidence type="ECO:0000313" key="13">
    <source>
        <dbReference type="Proteomes" id="UP000247727"/>
    </source>
</evidence>
<feature type="transmembrane region" description="Helical" evidence="10">
    <location>
        <begin position="90"/>
        <end position="118"/>
    </location>
</feature>
<dbReference type="InterPro" id="IPR036890">
    <property type="entry name" value="HATPase_C_sf"/>
</dbReference>
<feature type="transmembrane region" description="Helical" evidence="10">
    <location>
        <begin position="125"/>
        <end position="144"/>
    </location>
</feature>
<keyword evidence="4" id="KW-1003">Cell membrane</keyword>
<evidence type="ECO:0000256" key="4">
    <source>
        <dbReference type="ARBA" id="ARBA00022475"/>
    </source>
</evidence>
<sequence>MQPPEPTDSDRRAARETGRLLVQIRWLAIAGQIAATFFAAQVLGLALPLERMALVIAGLVGFNGIIALAMRRGARLPDAMLALQLGVDTLTLAALIALAGATASPFAMLLLVPLLLALSLCSPRAALPIYLLANLCIGALVAFGPVSGTALVPAFGLSSTLMAWFVLRLRLTVAARDRAIEELRRAKTEADQLAGLGLLASGMAHELGTPLTTLAVTLDDWAEIGLPEGAARQKDLETMVAQLKRCRAIVTRTLQAAGRERLEAAAAVPAEAEIRHILALWSGARGRTRVPVTADPSLRGAQMLSAPILEAALINLLDNAESAAPGTVAACLSRAGERLILRLSDRGPGFPETVLSQPGTPFVSGTGAPGRGLGLFLARNAIDRLGGRMTLRNAATGAEVEIAFPLLDRPQTEEAADARA</sequence>
<comment type="catalytic activity">
    <reaction evidence="1">
        <text>ATP + protein L-histidine = ADP + protein N-phospho-L-histidine.</text>
        <dbReference type="EC" id="2.7.13.3"/>
    </reaction>
</comment>
<evidence type="ECO:0000259" key="11">
    <source>
        <dbReference type="PROSITE" id="PS50109"/>
    </source>
</evidence>
<keyword evidence="8 12" id="KW-0418">Kinase</keyword>
<keyword evidence="13" id="KW-1185">Reference proteome</keyword>
<keyword evidence="7" id="KW-0547">Nucleotide-binding</keyword>
<evidence type="ECO:0000256" key="10">
    <source>
        <dbReference type="SAM" id="Phobius"/>
    </source>
</evidence>
<dbReference type="InterPro" id="IPR003594">
    <property type="entry name" value="HATPase_dom"/>
</dbReference>
<keyword evidence="10" id="KW-0812">Transmembrane</keyword>
<dbReference type="InterPro" id="IPR036097">
    <property type="entry name" value="HisK_dim/P_sf"/>
</dbReference>
<dbReference type="RefSeq" id="WP_110806706.1">
    <property type="nucleotide sequence ID" value="NZ_QJTK01000015.1"/>
</dbReference>
<organism evidence="12 13">
    <name type="scientific">Rhodobacter viridis</name>
    <dbReference type="NCBI Taxonomy" id="1054202"/>
    <lineage>
        <taxon>Bacteria</taxon>
        <taxon>Pseudomonadati</taxon>
        <taxon>Pseudomonadota</taxon>
        <taxon>Alphaproteobacteria</taxon>
        <taxon>Rhodobacterales</taxon>
        <taxon>Rhodobacter group</taxon>
        <taxon>Rhodobacter</taxon>
    </lineage>
</organism>
<evidence type="ECO:0000256" key="1">
    <source>
        <dbReference type="ARBA" id="ARBA00000085"/>
    </source>
</evidence>
<keyword evidence="9" id="KW-0067">ATP-binding</keyword>
<keyword evidence="5" id="KW-0597">Phosphoprotein</keyword>
<keyword evidence="10" id="KW-0472">Membrane</keyword>
<dbReference type="PROSITE" id="PS50109">
    <property type="entry name" value="HIS_KIN"/>
    <property type="match status" value="1"/>
</dbReference>
<evidence type="ECO:0000256" key="9">
    <source>
        <dbReference type="ARBA" id="ARBA00022840"/>
    </source>
</evidence>
<comment type="caution">
    <text evidence="12">The sequence shown here is derived from an EMBL/GenBank/DDBJ whole genome shotgun (WGS) entry which is preliminary data.</text>
</comment>
<dbReference type="PRINTS" id="PR00344">
    <property type="entry name" value="BCTRLSENSOR"/>
</dbReference>
<feature type="transmembrane region" description="Helical" evidence="10">
    <location>
        <begin position="20"/>
        <end position="40"/>
    </location>
</feature>
<keyword evidence="10" id="KW-1133">Transmembrane helix</keyword>
<dbReference type="GO" id="GO:0000155">
    <property type="term" value="F:phosphorelay sensor kinase activity"/>
    <property type="evidence" value="ECO:0007669"/>
    <property type="project" value="InterPro"/>
</dbReference>
<dbReference type="Gene3D" id="1.10.287.130">
    <property type="match status" value="1"/>
</dbReference>
<dbReference type="CDD" id="cd00082">
    <property type="entry name" value="HisKA"/>
    <property type="match status" value="1"/>
</dbReference>
<evidence type="ECO:0000256" key="2">
    <source>
        <dbReference type="ARBA" id="ARBA00004651"/>
    </source>
</evidence>
<evidence type="ECO:0000313" key="12">
    <source>
        <dbReference type="EMBL" id="PYF07785.1"/>
    </source>
</evidence>
<dbReference type="SMART" id="SM00387">
    <property type="entry name" value="HATPase_c"/>
    <property type="match status" value="1"/>
</dbReference>
<feature type="transmembrane region" description="Helical" evidence="10">
    <location>
        <begin position="52"/>
        <end position="70"/>
    </location>
</feature>
<evidence type="ECO:0000256" key="6">
    <source>
        <dbReference type="ARBA" id="ARBA00022679"/>
    </source>
</evidence>
<protein>
    <recommendedName>
        <fullName evidence="3">histidine kinase</fullName>
        <ecNumber evidence="3">2.7.13.3</ecNumber>
    </recommendedName>
</protein>
<keyword evidence="6" id="KW-0808">Transferase</keyword>
<dbReference type="InterPro" id="IPR005467">
    <property type="entry name" value="His_kinase_dom"/>
</dbReference>